<organism evidence="1 2">
    <name type="scientific">Arthrobacter livingstonensis</name>
    <dbReference type="NCBI Taxonomy" id="670078"/>
    <lineage>
        <taxon>Bacteria</taxon>
        <taxon>Bacillati</taxon>
        <taxon>Actinomycetota</taxon>
        <taxon>Actinomycetes</taxon>
        <taxon>Micrococcales</taxon>
        <taxon>Micrococcaceae</taxon>
        <taxon>Arthrobacter</taxon>
    </lineage>
</organism>
<proteinExistence type="predicted"/>
<dbReference type="EMBL" id="QJVD01000021">
    <property type="protein sequence ID" value="PYI65729.1"/>
    <property type="molecule type" value="Genomic_DNA"/>
</dbReference>
<protein>
    <submittedName>
        <fullName evidence="1">Uncharacterized protein</fullName>
    </submittedName>
</protein>
<dbReference type="AlphaFoldDB" id="A0A2V5L387"/>
<gene>
    <name evidence="1" type="ORF">CVV68_16940</name>
</gene>
<name>A0A2V5L387_9MICC</name>
<sequence>MLPDGSNPLTVMAQEFQATGVTAASFASLSGMHAFRTASVSTAVCDGQLAQVQQNPAPWEGLHVCTFTLKVAEHQTGGSNAYTVPVSVMVNCPPAATAPADHCAMVGFYASASRIVY</sequence>
<evidence type="ECO:0000313" key="1">
    <source>
        <dbReference type="EMBL" id="PYI65729.1"/>
    </source>
</evidence>
<keyword evidence="2" id="KW-1185">Reference proteome</keyword>
<dbReference type="Proteomes" id="UP000247832">
    <property type="component" value="Unassembled WGS sequence"/>
</dbReference>
<reference evidence="1 2" key="1">
    <citation type="submission" date="2018-05" db="EMBL/GenBank/DDBJ databases">
        <title>Genetic diversity of glacier-inhabiting Cryobacterium bacteria in China and description of Cryobacterium mengkeensis sp. nov. and Arthrobacter glacialis sp. nov.</title>
        <authorList>
            <person name="Liu Q."/>
            <person name="Xin Y.-H."/>
        </authorList>
    </citation>
    <scope>NUCLEOTIDE SEQUENCE [LARGE SCALE GENOMIC DNA]</scope>
    <source>
        <strain evidence="1 2">LI2</strain>
    </source>
</reference>
<accession>A0A2V5L387</accession>
<evidence type="ECO:0000313" key="2">
    <source>
        <dbReference type="Proteomes" id="UP000247832"/>
    </source>
</evidence>
<comment type="caution">
    <text evidence="1">The sequence shown here is derived from an EMBL/GenBank/DDBJ whole genome shotgun (WGS) entry which is preliminary data.</text>
</comment>